<dbReference type="Proteomes" id="UP000005064">
    <property type="component" value="Unassembled WGS sequence"/>
</dbReference>
<evidence type="ECO:0000259" key="1">
    <source>
        <dbReference type="Pfam" id="PF06114"/>
    </source>
</evidence>
<proteinExistence type="predicted"/>
<evidence type="ECO:0000313" key="3">
    <source>
        <dbReference type="Proteomes" id="UP000005064"/>
    </source>
</evidence>
<comment type="caution">
    <text evidence="2">The sequence shown here is derived from an EMBL/GenBank/DDBJ whole genome shotgun (WGS) entry which is preliminary data.</text>
</comment>
<dbReference type="EMBL" id="AHBW01000026">
    <property type="protein sequence ID" value="EHK86418.1"/>
    <property type="molecule type" value="Genomic_DNA"/>
</dbReference>
<feature type="domain" description="IrrE N-terminal-like" evidence="1">
    <location>
        <begin position="12"/>
        <end position="117"/>
    </location>
</feature>
<protein>
    <recommendedName>
        <fullName evidence="1">IrrE N-terminal-like domain-containing protein</fullName>
    </recommendedName>
</protein>
<dbReference type="PATRIC" id="fig|1114960.4.peg.327"/>
<dbReference type="InterPro" id="IPR010359">
    <property type="entry name" value="IrrE_HExxH"/>
</dbReference>
<name>H0JL83_9NOCA</name>
<gene>
    <name evidence="2" type="ORF">AK37_01682</name>
</gene>
<evidence type="ECO:0000313" key="2">
    <source>
        <dbReference type="EMBL" id="EHK86418.1"/>
    </source>
</evidence>
<dbReference type="AlphaFoldDB" id="H0JL83"/>
<organism evidence="2 3">
    <name type="scientific">Rhodococcus pyridinivorans AK37</name>
    <dbReference type="NCBI Taxonomy" id="1114960"/>
    <lineage>
        <taxon>Bacteria</taxon>
        <taxon>Bacillati</taxon>
        <taxon>Actinomycetota</taxon>
        <taxon>Actinomycetes</taxon>
        <taxon>Mycobacteriales</taxon>
        <taxon>Nocardiaceae</taxon>
        <taxon>Rhodococcus</taxon>
    </lineage>
</organism>
<sequence>MVKRLYDAVAAAGIFVVEGDIPSSEPARYYPSHRCIVLKSGLRQRDAVSALGHELGHHHYGHRCALDDLLHAKQERQADEFAAQLLITPAEYREAERLHGTHEGAIAHHLGVTVRIVRVWKELWMRRN</sequence>
<accession>H0JL83</accession>
<dbReference type="Pfam" id="PF06114">
    <property type="entry name" value="Peptidase_M78"/>
    <property type="match status" value="1"/>
</dbReference>
<reference evidence="2 3" key="1">
    <citation type="submission" date="2011-12" db="EMBL/GenBank/DDBJ databases">
        <authorList>
            <person name="Kriszt B."/>
            <person name="Tancsics A."/>
            <person name="Cserhati M."/>
            <person name="Toth A."/>
            <person name="Nagy I."/>
            <person name="Horvath B."/>
            <person name="Tamura T."/>
            <person name="Kukolya J."/>
            <person name="Szoboszlay S."/>
        </authorList>
    </citation>
    <scope>NUCLEOTIDE SEQUENCE [LARGE SCALE GENOMIC DNA]</scope>
    <source>
        <strain evidence="2 3">AK37</strain>
    </source>
</reference>
<dbReference type="Gene3D" id="1.10.10.2910">
    <property type="match status" value="1"/>
</dbReference>